<dbReference type="Pfam" id="PF01636">
    <property type="entry name" value="APH"/>
    <property type="match status" value="1"/>
</dbReference>
<protein>
    <submittedName>
        <fullName evidence="2">Phosphotransferase family protein</fullName>
    </submittedName>
</protein>
<dbReference type="CDD" id="cd05154">
    <property type="entry name" value="ACAD10_11_N-like"/>
    <property type="match status" value="1"/>
</dbReference>
<dbReference type="Proteomes" id="UP001107961">
    <property type="component" value="Unassembled WGS sequence"/>
</dbReference>
<evidence type="ECO:0000259" key="1">
    <source>
        <dbReference type="Pfam" id="PF01636"/>
    </source>
</evidence>
<dbReference type="RefSeq" id="WP_080531622.1">
    <property type="nucleotide sequence ID" value="NZ_CBDDTQ010000006.1"/>
</dbReference>
<dbReference type="InterPro" id="IPR041726">
    <property type="entry name" value="ACAD10_11_N"/>
</dbReference>
<proteinExistence type="predicted"/>
<gene>
    <name evidence="2" type="ORF">LZG35_06425</name>
</gene>
<dbReference type="AlphaFoldDB" id="A0A9Q3W559"/>
<dbReference type="InterPro" id="IPR052898">
    <property type="entry name" value="ACAD10-like"/>
</dbReference>
<dbReference type="InterPro" id="IPR011009">
    <property type="entry name" value="Kinase-like_dom_sf"/>
</dbReference>
<evidence type="ECO:0000313" key="2">
    <source>
        <dbReference type="EMBL" id="MCE7508268.1"/>
    </source>
</evidence>
<sequence>MSNTIHTVTEAHFHDARNQYPQDWRRLANYLHGQGLDFDSDIPPRQFATGFGNLNYLIRLDQQWAVLRRPPPGPIPPGANDMARESLILSRLPKAYPLAPRALHYCEDSEVLGARFFIMEYRPGLSIGGQIPETIRQNWRGEVPLGSHLGTLLIRLLADLHAVPPERVGLDQLGKPDGFIQRTLTGWVERARLAWSNHPPADLIRLIEWLQQRIPADQGHCFIHNDFKLDNVLLREHDLSPVAVIDWDMGTRGAPLYDLGVLLSYWTERDDPPCMHALNQMPTAGDGFPGREQAATLYQNLTGTTLTSLTYFRVLALLRSAVVFQQICQRKTLNGEDNDSGVEFGQLARELCSFALDVSRGQYF</sequence>
<dbReference type="EMBL" id="JAJVKT010000006">
    <property type="protein sequence ID" value="MCE7508268.1"/>
    <property type="molecule type" value="Genomic_DNA"/>
</dbReference>
<dbReference type="SUPFAM" id="SSF56112">
    <property type="entry name" value="Protein kinase-like (PK-like)"/>
    <property type="match status" value="1"/>
</dbReference>
<accession>A0A9Q3W559</accession>
<evidence type="ECO:0000313" key="3">
    <source>
        <dbReference type="Proteomes" id="UP001107961"/>
    </source>
</evidence>
<reference evidence="2" key="1">
    <citation type="submission" date="2022-01" db="EMBL/GenBank/DDBJ databases">
        <authorList>
            <person name="Karlyshev A.V."/>
            <person name="Jaspars M."/>
        </authorList>
    </citation>
    <scope>NUCLEOTIDE SEQUENCE</scope>
    <source>
        <strain evidence="2">AGSA3-2</strain>
    </source>
</reference>
<comment type="caution">
    <text evidence="2">The sequence shown here is derived from an EMBL/GenBank/DDBJ whole genome shotgun (WGS) entry which is preliminary data.</text>
</comment>
<dbReference type="Gene3D" id="3.90.1200.10">
    <property type="match status" value="1"/>
</dbReference>
<dbReference type="PANTHER" id="PTHR47829:SF1">
    <property type="entry name" value="HAD FAMILY PHOSPHATASE"/>
    <property type="match status" value="1"/>
</dbReference>
<dbReference type="PANTHER" id="PTHR47829">
    <property type="entry name" value="HYDROLASE, PUTATIVE (AFU_ORTHOLOGUE AFUA_1G12880)-RELATED"/>
    <property type="match status" value="1"/>
</dbReference>
<dbReference type="InterPro" id="IPR002575">
    <property type="entry name" value="Aminoglycoside_PTrfase"/>
</dbReference>
<dbReference type="Gene3D" id="3.30.200.20">
    <property type="entry name" value="Phosphorylase Kinase, domain 1"/>
    <property type="match status" value="1"/>
</dbReference>
<organism evidence="2 3">
    <name type="scientific">Alloalcanivorax xenomutans</name>
    <dbReference type="NCBI Taxonomy" id="1094342"/>
    <lineage>
        <taxon>Bacteria</taxon>
        <taxon>Pseudomonadati</taxon>
        <taxon>Pseudomonadota</taxon>
        <taxon>Gammaproteobacteria</taxon>
        <taxon>Oceanospirillales</taxon>
        <taxon>Alcanivoracaceae</taxon>
        <taxon>Alloalcanivorax</taxon>
    </lineage>
</organism>
<keyword evidence="3" id="KW-1185">Reference proteome</keyword>
<feature type="domain" description="Aminoglycoside phosphotransferase" evidence="1">
    <location>
        <begin position="45"/>
        <end position="283"/>
    </location>
</feature>
<name>A0A9Q3W559_9GAMM</name>